<name>A0A2P2E5H2_9LEPT</name>
<comment type="caution">
    <text evidence="1">The sequence shown here is derived from an EMBL/GenBank/DDBJ whole genome shotgun (WGS) entry which is preliminary data.</text>
</comment>
<accession>A0A2P2E5H2</accession>
<protein>
    <submittedName>
        <fullName evidence="1">Uncharacterized protein</fullName>
    </submittedName>
</protein>
<keyword evidence="2" id="KW-1185">Reference proteome</keyword>
<reference evidence="1 2" key="1">
    <citation type="submission" date="2018-02" db="EMBL/GenBank/DDBJ databases">
        <title>Novel Leptospira species isolated from soil and water in Japan.</title>
        <authorList>
            <person name="Nakao R."/>
            <person name="Masuzawa T."/>
        </authorList>
    </citation>
    <scope>NUCLEOTIDE SEQUENCE [LARGE SCALE GENOMIC DNA]</scope>
    <source>
        <strain evidence="1 2">YH101</strain>
    </source>
</reference>
<sequence length="259" mass="30463">MNPKLASLSILVLEDPGYESAWTFFKTMEEFIPELLPTKINTHEPVNKDFCLDSPEEFKKYWRTIIWFQKSRIMEGSIYIKTWRKNHTSFKIEIKLKQMKSQERLLNFFEEASKRLHSDLSVLQYPLKEEHPFRIESESDSIGWEGAILAPIRLRKFLPDLYSCQVFGKSYVDLFGMEKLLSAPAPVVKKLSKDQVYLQLSKNLEKINYEELEENRKLVKKHLGEDAFFQIEKGIDYKYKVPDFPPVIEAKETINISIG</sequence>
<organism evidence="1 2">
    <name type="scientific">Leptospira ryugenii</name>
    <dbReference type="NCBI Taxonomy" id="1917863"/>
    <lineage>
        <taxon>Bacteria</taxon>
        <taxon>Pseudomonadati</taxon>
        <taxon>Spirochaetota</taxon>
        <taxon>Spirochaetia</taxon>
        <taxon>Leptospirales</taxon>
        <taxon>Leptospiraceae</taxon>
        <taxon>Leptospira</taxon>
    </lineage>
</organism>
<proteinExistence type="predicted"/>
<gene>
    <name evidence="1" type="ORF">LPTSP4_36500</name>
</gene>
<dbReference type="OrthoDB" id="2619877at2"/>
<dbReference type="RefSeq" id="WP_108978520.1">
    <property type="nucleotide sequence ID" value="NZ_BFBB01000011.1"/>
</dbReference>
<dbReference type="AlphaFoldDB" id="A0A2P2E5H2"/>
<evidence type="ECO:0000313" key="1">
    <source>
        <dbReference type="EMBL" id="GBF52112.1"/>
    </source>
</evidence>
<evidence type="ECO:0000313" key="2">
    <source>
        <dbReference type="Proteomes" id="UP000245133"/>
    </source>
</evidence>
<dbReference type="EMBL" id="BFBB01000011">
    <property type="protein sequence ID" value="GBF52112.1"/>
    <property type="molecule type" value="Genomic_DNA"/>
</dbReference>
<dbReference type="Proteomes" id="UP000245133">
    <property type="component" value="Unassembled WGS sequence"/>
</dbReference>